<evidence type="ECO:0000313" key="2">
    <source>
        <dbReference type="Proteomes" id="UP001213681"/>
    </source>
</evidence>
<proteinExistence type="predicted"/>
<name>A0AAD6CD40_9EURO</name>
<gene>
    <name evidence="1" type="ORF">N7458_002469</name>
</gene>
<organism evidence="1 2">
    <name type="scientific">Penicillium daleae</name>
    <dbReference type="NCBI Taxonomy" id="63821"/>
    <lineage>
        <taxon>Eukaryota</taxon>
        <taxon>Fungi</taxon>
        <taxon>Dikarya</taxon>
        <taxon>Ascomycota</taxon>
        <taxon>Pezizomycotina</taxon>
        <taxon>Eurotiomycetes</taxon>
        <taxon>Eurotiomycetidae</taxon>
        <taxon>Eurotiales</taxon>
        <taxon>Aspergillaceae</taxon>
        <taxon>Penicillium</taxon>
    </lineage>
</organism>
<sequence>MEGESKEELELVISDRWNKQKDEDTKPPELDGYIWHVADIISHQHVERKLICFQCEKISFRTKDGELIWWTSGSGDILLPRNVKVVIEKGTYRVM</sequence>
<evidence type="ECO:0000313" key="1">
    <source>
        <dbReference type="EMBL" id="KAJ5460917.1"/>
    </source>
</evidence>
<reference evidence="1" key="2">
    <citation type="journal article" date="2023" name="IMA Fungus">
        <title>Comparative genomic study of the Penicillium genus elucidates a diverse pangenome and 15 lateral gene transfer events.</title>
        <authorList>
            <person name="Petersen C."/>
            <person name="Sorensen T."/>
            <person name="Nielsen M.R."/>
            <person name="Sondergaard T.E."/>
            <person name="Sorensen J.L."/>
            <person name="Fitzpatrick D.A."/>
            <person name="Frisvad J.C."/>
            <person name="Nielsen K.L."/>
        </authorList>
    </citation>
    <scope>NUCLEOTIDE SEQUENCE</scope>
    <source>
        <strain evidence="1">IBT 16125</strain>
    </source>
</reference>
<dbReference type="EMBL" id="JAPVEA010000002">
    <property type="protein sequence ID" value="KAJ5460917.1"/>
    <property type="molecule type" value="Genomic_DNA"/>
</dbReference>
<reference evidence="1" key="1">
    <citation type="submission" date="2022-12" db="EMBL/GenBank/DDBJ databases">
        <authorList>
            <person name="Petersen C."/>
        </authorList>
    </citation>
    <scope>NUCLEOTIDE SEQUENCE</scope>
    <source>
        <strain evidence="1">IBT 16125</strain>
    </source>
</reference>
<dbReference type="Proteomes" id="UP001213681">
    <property type="component" value="Unassembled WGS sequence"/>
</dbReference>
<protein>
    <submittedName>
        <fullName evidence="1">Uncharacterized protein</fullName>
    </submittedName>
</protein>
<dbReference type="RefSeq" id="XP_056769959.1">
    <property type="nucleotide sequence ID" value="XM_056905852.1"/>
</dbReference>
<accession>A0AAD6CD40</accession>
<comment type="caution">
    <text evidence="1">The sequence shown here is derived from an EMBL/GenBank/DDBJ whole genome shotgun (WGS) entry which is preliminary data.</text>
</comment>
<keyword evidence="2" id="KW-1185">Reference proteome</keyword>
<dbReference type="AlphaFoldDB" id="A0AAD6CD40"/>
<dbReference type="GeneID" id="81596095"/>